<keyword evidence="2" id="KW-1185">Reference proteome</keyword>
<reference evidence="1 2" key="1">
    <citation type="submission" date="2014-08" db="EMBL/GenBank/DDBJ databases">
        <title>Chaperone-usher fimbriae in a diverse selection of Gallibacterium genomes.</title>
        <authorList>
            <person name="Kudirkiene E."/>
            <person name="Bager R.J."/>
            <person name="Johnson T.J."/>
            <person name="Bojesen A.M."/>
        </authorList>
    </citation>
    <scope>NUCLEOTIDE SEQUENCE [LARGE SCALE GENOMIC DNA]</scope>
    <source>
        <strain evidence="1 2">CCM5976</strain>
    </source>
</reference>
<organism evidence="1 2">
    <name type="scientific">Gallibacterium genomosp. 2</name>
    <dbReference type="NCBI Taxonomy" id="155517"/>
    <lineage>
        <taxon>Bacteria</taxon>
        <taxon>Pseudomonadati</taxon>
        <taxon>Pseudomonadota</taxon>
        <taxon>Gammaproteobacteria</taxon>
        <taxon>Pasteurellales</taxon>
        <taxon>Pasteurellaceae</taxon>
        <taxon>Gallibacterium</taxon>
    </lineage>
</organism>
<protein>
    <submittedName>
        <fullName evidence="1">Uncharacterized protein</fullName>
    </submittedName>
</protein>
<dbReference type="Pfam" id="PF19952">
    <property type="entry name" value="DUF6414"/>
    <property type="match status" value="1"/>
</dbReference>
<sequence>MSNNVEQDLLNIDFLTDFIYIDEIKTRNFLAQFINQGVLSSLKEEFSESDSYSSKVGLNNVFVAEKGGQQLDSQKYSREYDASYSLPLTLLNLLSQHSFIKDKITEADIGNIVHISGEYRIFDISLLDKALPLLQMITEIDSDNSEVPPIHVMSQFMQLFPKSLQIDIRDEYGHHYWLPLKKEAMRINPEDIVLSNGVINRDRWHVVGILENKPDNDPAMRKGTQPYKFLDNKADLLQMSSAIKEMMGRNIHSYSITPILIFRKISK</sequence>
<name>A0A0A2XJU3_9PAST</name>
<dbReference type="AlphaFoldDB" id="A0A0A2XJU3"/>
<dbReference type="Proteomes" id="UP000030418">
    <property type="component" value="Unassembled WGS sequence"/>
</dbReference>
<accession>A0A0A2XJU3</accession>
<dbReference type="InterPro" id="IPR045633">
    <property type="entry name" value="DUF6414"/>
</dbReference>
<dbReference type="RefSeq" id="WP_039135896.1">
    <property type="nucleotide sequence ID" value="NZ_JPXY01000035.1"/>
</dbReference>
<dbReference type="EMBL" id="JPXY01000035">
    <property type="protein sequence ID" value="KGQ31212.1"/>
    <property type="molecule type" value="Genomic_DNA"/>
</dbReference>
<comment type="caution">
    <text evidence="1">The sequence shown here is derived from an EMBL/GenBank/DDBJ whole genome shotgun (WGS) entry which is preliminary data.</text>
</comment>
<gene>
    <name evidence="1" type="ORF">P375_08005</name>
</gene>
<evidence type="ECO:0000313" key="2">
    <source>
        <dbReference type="Proteomes" id="UP000030418"/>
    </source>
</evidence>
<evidence type="ECO:0000313" key="1">
    <source>
        <dbReference type="EMBL" id="KGQ31212.1"/>
    </source>
</evidence>
<proteinExistence type="predicted"/>